<feature type="binding site" evidence="10">
    <location>
        <begin position="149"/>
        <end position="152"/>
    </location>
    <ligand>
        <name>GTP</name>
        <dbReference type="ChEBI" id="CHEBI:37565"/>
    </ligand>
</feature>
<comment type="function">
    <text evidence="10">One of several proteins that assist in the late maturation steps of the functional core of the 30S ribosomal subunit. Helps release RbfA from mature subunits. May play a role in the assembly of ribosomal proteins into the subunit. Circularly permuted GTPase that catalyzes slow GTP hydrolysis, GTPase activity is stimulated by the 30S ribosomal subunit.</text>
</comment>
<dbReference type="PROSITE" id="PS50936">
    <property type="entry name" value="ENGC_GTPASE"/>
    <property type="match status" value="1"/>
</dbReference>
<keyword evidence="7 10" id="KW-0862">Zinc</keyword>
<dbReference type="EMBL" id="FUYH01000013">
    <property type="protein sequence ID" value="SKA92849.1"/>
    <property type="molecule type" value="Genomic_DNA"/>
</dbReference>
<gene>
    <name evidence="10" type="primary">rsgA</name>
    <name evidence="13" type="ORF">SAMN05443428_1134</name>
</gene>
<feature type="binding site" evidence="10">
    <location>
        <position position="282"/>
    </location>
    <ligand>
        <name>Zn(2+)</name>
        <dbReference type="ChEBI" id="CHEBI:29105"/>
    </ligand>
</feature>
<dbReference type="STRING" id="1147123.SAMN05443428_1134"/>
<dbReference type="EC" id="3.6.1.-" evidence="10"/>
<evidence type="ECO:0000256" key="10">
    <source>
        <dbReference type="HAMAP-Rule" id="MF_01820"/>
    </source>
</evidence>
<comment type="subcellular location">
    <subcellularLocation>
        <location evidence="10">Cytoplasm</location>
    </subcellularLocation>
</comment>
<evidence type="ECO:0000313" key="13">
    <source>
        <dbReference type="EMBL" id="SKA92849.1"/>
    </source>
</evidence>
<keyword evidence="1 10" id="KW-0963">Cytoplasm</keyword>
<dbReference type="Proteomes" id="UP000190105">
    <property type="component" value="Unassembled WGS sequence"/>
</dbReference>
<dbReference type="Pfam" id="PF03193">
    <property type="entry name" value="RsgA_GTPase"/>
    <property type="match status" value="1"/>
</dbReference>
<dbReference type="GO" id="GO:0003924">
    <property type="term" value="F:GTPase activity"/>
    <property type="evidence" value="ECO:0007669"/>
    <property type="project" value="UniProtKB-UniRule"/>
</dbReference>
<dbReference type="PANTHER" id="PTHR32120:SF10">
    <property type="entry name" value="SMALL RIBOSOMAL SUBUNIT BIOGENESIS GTPASE RSGA"/>
    <property type="match status" value="1"/>
</dbReference>
<sequence>MNLTDLGWNKYFEESFKSFADKDYIVGKIFIEQRHLYGIYTELGEYQGEISGKMRYEAEKTGDFPVVGDFVVLTPIHNEKKAIIHAVLPRKSKFSRKAAGVQTNEQVLASNFDTVFIVTSLNGDLSLRRLERYLTMAYESNANPVIVLSKADLCTDIEGKLCQVEAVAIGTPIHVISTVDGRGIDDIKKYLKNGMTAVVLGSSGVGKSTLINYIAGEELLLTGSIREYDDTGRHTTTHRQLVKLPTGGFIIDTPGLREFQLWDGSEGIQETFKDIQEIAKGCKFRDCRHDKEIGCAVKAAIEEGILDAKRLESYNKLQRELRYLEGKQNQLIRMNGKKRVKDLCKAIKNISKKR</sequence>
<feature type="domain" description="CP-type G" evidence="12">
    <location>
        <begin position="101"/>
        <end position="259"/>
    </location>
</feature>
<protein>
    <recommendedName>
        <fullName evidence="10">Small ribosomal subunit biogenesis GTPase RsgA</fullName>
        <ecNumber evidence="10">3.6.1.-</ecNumber>
    </recommendedName>
</protein>
<dbReference type="GO" id="GO:0005737">
    <property type="term" value="C:cytoplasm"/>
    <property type="evidence" value="ECO:0007669"/>
    <property type="project" value="UniProtKB-SubCell"/>
</dbReference>
<feature type="binding site" evidence="10">
    <location>
        <position position="287"/>
    </location>
    <ligand>
        <name>Zn(2+)</name>
        <dbReference type="ChEBI" id="CHEBI:29105"/>
    </ligand>
</feature>
<keyword evidence="14" id="KW-1185">Reference proteome</keyword>
<keyword evidence="9 10" id="KW-0342">GTP-binding</keyword>
<comment type="similarity">
    <text evidence="10">Belongs to the TRAFAC class YlqF/YawG GTPase family. RsgA subfamily.</text>
</comment>
<comment type="subunit">
    <text evidence="10">Monomer. Associates with 30S ribosomal subunit, binds 16S rRNA.</text>
</comment>
<feature type="binding site" evidence="10">
    <location>
        <position position="289"/>
    </location>
    <ligand>
        <name>Zn(2+)</name>
        <dbReference type="ChEBI" id="CHEBI:29105"/>
    </ligand>
</feature>
<dbReference type="InterPro" id="IPR027417">
    <property type="entry name" value="P-loop_NTPase"/>
</dbReference>
<evidence type="ECO:0000256" key="9">
    <source>
        <dbReference type="ARBA" id="ARBA00023134"/>
    </source>
</evidence>
<reference evidence="14" key="1">
    <citation type="submission" date="2017-02" db="EMBL/GenBank/DDBJ databases">
        <authorList>
            <person name="Varghese N."/>
            <person name="Submissions S."/>
        </authorList>
    </citation>
    <scope>NUCLEOTIDE SEQUENCE [LARGE SCALE GENOMIC DNA]</scope>
    <source>
        <strain evidence="14">USBA 833</strain>
    </source>
</reference>
<evidence type="ECO:0000259" key="12">
    <source>
        <dbReference type="PROSITE" id="PS51721"/>
    </source>
</evidence>
<dbReference type="InterPro" id="IPR012340">
    <property type="entry name" value="NA-bd_OB-fold"/>
</dbReference>
<keyword evidence="2 10" id="KW-0690">Ribosome biogenesis</keyword>
<dbReference type="OrthoDB" id="9809485at2"/>
<dbReference type="SUPFAM" id="SSF52540">
    <property type="entry name" value="P-loop containing nucleoside triphosphate hydrolases"/>
    <property type="match status" value="1"/>
</dbReference>
<dbReference type="PANTHER" id="PTHR32120">
    <property type="entry name" value="SMALL RIBOSOMAL SUBUNIT BIOGENESIS GTPASE RSGA"/>
    <property type="match status" value="1"/>
</dbReference>
<accession>A0A1T4XTF9</accession>
<dbReference type="PROSITE" id="PS51721">
    <property type="entry name" value="G_CP"/>
    <property type="match status" value="1"/>
</dbReference>
<evidence type="ECO:0000256" key="1">
    <source>
        <dbReference type="ARBA" id="ARBA00022490"/>
    </source>
</evidence>
<dbReference type="InterPro" id="IPR004881">
    <property type="entry name" value="Ribosome_biogen_GTPase_RsgA"/>
</dbReference>
<dbReference type="GO" id="GO:0042274">
    <property type="term" value="P:ribosomal small subunit biogenesis"/>
    <property type="evidence" value="ECO:0007669"/>
    <property type="project" value="UniProtKB-UniRule"/>
</dbReference>
<evidence type="ECO:0000256" key="3">
    <source>
        <dbReference type="ARBA" id="ARBA00022723"/>
    </source>
</evidence>
<keyword evidence="3 10" id="KW-0479">Metal-binding</keyword>
<evidence type="ECO:0000256" key="5">
    <source>
        <dbReference type="ARBA" id="ARBA00022741"/>
    </source>
</evidence>
<dbReference type="Gene3D" id="3.40.50.300">
    <property type="entry name" value="P-loop containing nucleotide triphosphate hydrolases"/>
    <property type="match status" value="1"/>
</dbReference>
<organism evidence="13 14">
    <name type="scientific">Caloramator quimbayensis</name>
    <dbReference type="NCBI Taxonomy" id="1147123"/>
    <lineage>
        <taxon>Bacteria</taxon>
        <taxon>Bacillati</taxon>
        <taxon>Bacillota</taxon>
        <taxon>Clostridia</taxon>
        <taxon>Eubacteriales</taxon>
        <taxon>Clostridiaceae</taxon>
        <taxon>Caloramator</taxon>
    </lineage>
</organism>
<keyword evidence="5 10" id="KW-0547">Nucleotide-binding</keyword>
<dbReference type="SUPFAM" id="SSF50249">
    <property type="entry name" value="Nucleic acid-binding proteins"/>
    <property type="match status" value="1"/>
</dbReference>
<keyword evidence="6 10" id="KW-0378">Hydrolase</keyword>
<proteinExistence type="inferred from homology"/>
<dbReference type="CDD" id="cd01854">
    <property type="entry name" value="YjeQ_EngC"/>
    <property type="match status" value="1"/>
</dbReference>
<feature type="binding site" evidence="10">
    <location>
        <position position="295"/>
    </location>
    <ligand>
        <name>Zn(2+)</name>
        <dbReference type="ChEBI" id="CHEBI:29105"/>
    </ligand>
</feature>
<feature type="binding site" evidence="10">
    <location>
        <begin position="201"/>
        <end position="209"/>
    </location>
    <ligand>
        <name>GTP</name>
        <dbReference type="ChEBI" id="CHEBI:37565"/>
    </ligand>
</feature>
<evidence type="ECO:0000256" key="2">
    <source>
        <dbReference type="ARBA" id="ARBA00022517"/>
    </source>
</evidence>
<keyword evidence="8 10" id="KW-0694">RNA-binding</keyword>
<dbReference type="InterPro" id="IPR010914">
    <property type="entry name" value="RsgA_GTPase_dom"/>
</dbReference>
<dbReference type="GO" id="GO:0019843">
    <property type="term" value="F:rRNA binding"/>
    <property type="evidence" value="ECO:0007669"/>
    <property type="project" value="UniProtKB-KW"/>
</dbReference>
<dbReference type="Gene3D" id="1.10.40.50">
    <property type="entry name" value="Probable gtpase engc, domain 3"/>
    <property type="match status" value="1"/>
</dbReference>
<dbReference type="GO" id="GO:0046872">
    <property type="term" value="F:metal ion binding"/>
    <property type="evidence" value="ECO:0007669"/>
    <property type="project" value="UniProtKB-KW"/>
</dbReference>
<evidence type="ECO:0000313" key="14">
    <source>
        <dbReference type="Proteomes" id="UP000190105"/>
    </source>
</evidence>
<evidence type="ECO:0000256" key="8">
    <source>
        <dbReference type="ARBA" id="ARBA00022884"/>
    </source>
</evidence>
<evidence type="ECO:0000256" key="7">
    <source>
        <dbReference type="ARBA" id="ARBA00022833"/>
    </source>
</evidence>
<dbReference type="AlphaFoldDB" id="A0A1T4XTF9"/>
<feature type="domain" description="EngC GTPase" evidence="11">
    <location>
        <begin position="110"/>
        <end position="257"/>
    </location>
</feature>
<comment type="cofactor">
    <cofactor evidence="10">
        <name>Zn(2+)</name>
        <dbReference type="ChEBI" id="CHEBI:29105"/>
    </cofactor>
    <text evidence="10">Binds 1 zinc ion per subunit.</text>
</comment>
<dbReference type="NCBIfam" id="TIGR00157">
    <property type="entry name" value="ribosome small subunit-dependent GTPase A"/>
    <property type="match status" value="1"/>
</dbReference>
<keyword evidence="4 10" id="KW-0699">rRNA-binding</keyword>
<dbReference type="GO" id="GO:0005525">
    <property type="term" value="F:GTP binding"/>
    <property type="evidence" value="ECO:0007669"/>
    <property type="project" value="UniProtKB-UniRule"/>
</dbReference>
<dbReference type="InterPro" id="IPR030378">
    <property type="entry name" value="G_CP_dom"/>
</dbReference>
<evidence type="ECO:0000256" key="4">
    <source>
        <dbReference type="ARBA" id="ARBA00022730"/>
    </source>
</evidence>
<name>A0A1T4XTF9_9CLOT</name>
<evidence type="ECO:0000259" key="11">
    <source>
        <dbReference type="PROSITE" id="PS50936"/>
    </source>
</evidence>
<dbReference type="RefSeq" id="WP_078696856.1">
    <property type="nucleotide sequence ID" value="NZ_FUYH01000013.1"/>
</dbReference>
<evidence type="ECO:0000256" key="6">
    <source>
        <dbReference type="ARBA" id="ARBA00022801"/>
    </source>
</evidence>
<dbReference type="HAMAP" id="MF_01820">
    <property type="entry name" value="GTPase_RsgA"/>
    <property type="match status" value="1"/>
</dbReference>